<proteinExistence type="predicted"/>
<dbReference type="EMBL" id="BGPR01000392">
    <property type="protein sequence ID" value="GBM17684.1"/>
    <property type="molecule type" value="Genomic_DNA"/>
</dbReference>
<name>A0A4Y2DPC8_ARAVE</name>
<reference evidence="1 2" key="1">
    <citation type="journal article" date="2019" name="Sci. Rep.">
        <title>Orb-weaving spider Araneus ventricosus genome elucidates the spidroin gene catalogue.</title>
        <authorList>
            <person name="Kono N."/>
            <person name="Nakamura H."/>
            <person name="Ohtoshi R."/>
            <person name="Moran D.A.P."/>
            <person name="Shinohara A."/>
            <person name="Yoshida Y."/>
            <person name="Fujiwara M."/>
            <person name="Mori M."/>
            <person name="Tomita M."/>
            <person name="Arakawa K."/>
        </authorList>
    </citation>
    <scope>NUCLEOTIDE SEQUENCE [LARGE SCALE GENOMIC DNA]</scope>
</reference>
<evidence type="ECO:0000313" key="1">
    <source>
        <dbReference type="EMBL" id="GBM17684.1"/>
    </source>
</evidence>
<protein>
    <submittedName>
        <fullName evidence="1">Uncharacterized protein</fullName>
    </submittedName>
</protein>
<evidence type="ECO:0000313" key="2">
    <source>
        <dbReference type="Proteomes" id="UP000499080"/>
    </source>
</evidence>
<dbReference type="Proteomes" id="UP000499080">
    <property type="component" value="Unassembled WGS sequence"/>
</dbReference>
<sequence>MSSEDRVNYSHKQSTRHLRKFQKLPIWLKTIYGKDSFTMKTEFRNVLLIILVLPMGDTSDMGMRRDSRMSKWALASLMGTKMMVWLPMWVQRCWCGSSCGYKDDGVARLVASPMTNRARVLGCVIRYS</sequence>
<comment type="caution">
    <text evidence="1">The sequence shown here is derived from an EMBL/GenBank/DDBJ whole genome shotgun (WGS) entry which is preliminary data.</text>
</comment>
<dbReference type="AlphaFoldDB" id="A0A4Y2DPC8"/>
<keyword evidence="2" id="KW-1185">Reference proteome</keyword>
<accession>A0A4Y2DPC8</accession>
<organism evidence="1 2">
    <name type="scientific">Araneus ventricosus</name>
    <name type="common">Orbweaver spider</name>
    <name type="synonym">Epeira ventricosa</name>
    <dbReference type="NCBI Taxonomy" id="182803"/>
    <lineage>
        <taxon>Eukaryota</taxon>
        <taxon>Metazoa</taxon>
        <taxon>Ecdysozoa</taxon>
        <taxon>Arthropoda</taxon>
        <taxon>Chelicerata</taxon>
        <taxon>Arachnida</taxon>
        <taxon>Araneae</taxon>
        <taxon>Araneomorphae</taxon>
        <taxon>Entelegynae</taxon>
        <taxon>Araneoidea</taxon>
        <taxon>Araneidae</taxon>
        <taxon>Araneus</taxon>
    </lineage>
</organism>
<gene>
    <name evidence="1" type="ORF">AVEN_202842_1</name>
</gene>